<feature type="transmembrane region" description="Helical" evidence="2">
    <location>
        <begin position="333"/>
        <end position="353"/>
    </location>
</feature>
<feature type="transmembrane region" description="Helical" evidence="2">
    <location>
        <begin position="187"/>
        <end position="209"/>
    </location>
</feature>
<gene>
    <name evidence="4" type="ORF">DW787_01660</name>
</gene>
<dbReference type="InterPro" id="IPR001387">
    <property type="entry name" value="Cro/C1-type_HTH"/>
</dbReference>
<dbReference type="RefSeq" id="WP_118271340.1">
    <property type="nucleotide sequence ID" value="NZ_QSJI01000001.1"/>
</dbReference>
<dbReference type="PANTHER" id="PTHR46558">
    <property type="entry name" value="TRACRIPTIONAL REGULATORY PROTEIN-RELATED-RELATED"/>
    <property type="match status" value="1"/>
</dbReference>
<dbReference type="AlphaFoldDB" id="A0A414G048"/>
<dbReference type="EMBL" id="QSJI01000001">
    <property type="protein sequence ID" value="RHD57571.1"/>
    <property type="molecule type" value="Genomic_DNA"/>
</dbReference>
<dbReference type="SUPFAM" id="SSF47413">
    <property type="entry name" value="lambda repressor-like DNA-binding domains"/>
    <property type="match status" value="1"/>
</dbReference>
<evidence type="ECO:0000313" key="5">
    <source>
        <dbReference type="Proteomes" id="UP000286050"/>
    </source>
</evidence>
<dbReference type="PROSITE" id="PS50943">
    <property type="entry name" value="HTH_CROC1"/>
    <property type="match status" value="1"/>
</dbReference>
<dbReference type="SMART" id="SM00530">
    <property type="entry name" value="HTH_XRE"/>
    <property type="match status" value="1"/>
</dbReference>
<dbReference type="Pfam" id="PF01381">
    <property type="entry name" value="HTH_3"/>
    <property type="match status" value="1"/>
</dbReference>
<evidence type="ECO:0000259" key="3">
    <source>
        <dbReference type="PROSITE" id="PS50943"/>
    </source>
</evidence>
<dbReference type="InterPro" id="IPR010982">
    <property type="entry name" value="Lambda_DNA-bd_dom_sf"/>
</dbReference>
<keyword evidence="2" id="KW-0472">Membrane</keyword>
<accession>A0A414G048</accession>
<evidence type="ECO:0000256" key="1">
    <source>
        <dbReference type="ARBA" id="ARBA00023125"/>
    </source>
</evidence>
<reference evidence="4 5" key="1">
    <citation type="submission" date="2018-08" db="EMBL/GenBank/DDBJ databases">
        <title>A genome reference for cultivated species of the human gut microbiota.</title>
        <authorList>
            <person name="Zou Y."/>
            <person name="Xue W."/>
            <person name="Luo G."/>
        </authorList>
    </citation>
    <scope>NUCLEOTIDE SEQUENCE [LARGE SCALE GENOMIC DNA]</scope>
    <source>
        <strain evidence="4 5">AM30-5LB</strain>
    </source>
</reference>
<keyword evidence="1" id="KW-0238">DNA-binding</keyword>
<dbReference type="PANTHER" id="PTHR46558:SF4">
    <property type="entry name" value="DNA-BIDING PHAGE PROTEIN"/>
    <property type="match status" value="1"/>
</dbReference>
<dbReference type="Gene3D" id="1.10.260.40">
    <property type="entry name" value="lambda repressor-like DNA-binding domains"/>
    <property type="match status" value="1"/>
</dbReference>
<feature type="transmembrane region" description="Helical" evidence="2">
    <location>
        <begin position="215"/>
        <end position="237"/>
    </location>
</feature>
<organism evidence="4 5">
    <name type="scientific">Collinsella intestinalis</name>
    <dbReference type="NCBI Taxonomy" id="147207"/>
    <lineage>
        <taxon>Bacteria</taxon>
        <taxon>Bacillati</taxon>
        <taxon>Actinomycetota</taxon>
        <taxon>Coriobacteriia</taxon>
        <taxon>Coriobacteriales</taxon>
        <taxon>Coriobacteriaceae</taxon>
        <taxon>Collinsella</taxon>
    </lineage>
</organism>
<evidence type="ECO:0000313" key="4">
    <source>
        <dbReference type="EMBL" id="RHD57571.1"/>
    </source>
</evidence>
<keyword evidence="2" id="KW-1133">Transmembrane helix</keyword>
<protein>
    <submittedName>
        <fullName evidence="4">XRE family transcriptional regulator</fullName>
    </submittedName>
</protein>
<feature type="transmembrane region" description="Helical" evidence="2">
    <location>
        <begin position="285"/>
        <end position="306"/>
    </location>
</feature>
<sequence>MSFRTNLQYLRAERHMTQEQLAMLLGVSRQSVTKWEAEKSYPEMDKLIKMCQIFECSLDDLVQGDLTDRDPVPVAATVPSGPATDVCGYDEHMRKYSKHVPTGVASFVLGIVGLVFFEETSGTPGFFNGGIASGWSELLGLGALFLGVLTGIGILVSSGMEHSAFVKAHPFIEDFYTEEERLQARQLLVKGVIAGLGSIFAGVMLCAFVERESGAGWAAAAVLFLLVAIGVWMIVYAGMMYDRIDIADYNRSAAEELEMEDIARIDVPEAVRDELRSARRTHKKIEAICGVIMLVATIIALTWLFMGPSLAGTTWDAIDAGHAAVDSPVSYFWLPWMVGGILCAIVTIVIKALDGD</sequence>
<keyword evidence="2" id="KW-0812">Transmembrane</keyword>
<name>A0A414G048_9ACTN</name>
<feature type="transmembrane region" description="Helical" evidence="2">
    <location>
        <begin position="138"/>
        <end position="157"/>
    </location>
</feature>
<evidence type="ECO:0000256" key="2">
    <source>
        <dbReference type="SAM" id="Phobius"/>
    </source>
</evidence>
<feature type="transmembrane region" description="Helical" evidence="2">
    <location>
        <begin position="100"/>
        <end position="118"/>
    </location>
</feature>
<dbReference type="GO" id="GO:0003677">
    <property type="term" value="F:DNA binding"/>
    <property type="evidence" value="ECO:0007669"/>
    <property type="project" value="UniProtKB-KW"/>
</dbReference>
<dbReference type="CDD" id="cd00093">
    <property type="entry name" value="HTH_XRE"/>
    <property type="match status" value="1"/>
</dbReference>
<proteinExistence type="predicted"/>
<dbReference type="Proteomes" id="UP000286050">
    <property type="component" value="Unassembled WGS sequence"/>
</dbReference>
<comment type="caution">
    <text evidence="4">The sequence shown here is derived from an EMBL/GenBank/DDBJ whole genome shotgun (WGS) entry which is preliminary data.</text>
</comment>
<feature type="domain" description="HTH cro/C1-type" evidence="3">
    <location>
        <begin position="7"/>
        <end position="61"/>
    </location>
</feature>